<feature type="region of interest" description="Disordered" evidence="1">
    <location>
        <begin position="1"/>
        <end position="25"/>
    </location>
</feature>
<dbReference type="EMBL" id="GBXM01041406">
    <property type="protein sequence ID" value="JAH67171.1"/>
    <property type="molecule type" value="Transcribed_RNA"/>
</dbReference>
<reference evidence="2" key="2">
    <citation type="journal article" date="2015" name="Fish Shellfish Immunol.">
        <title>Early steps in the European eel (Anguilla anguilla)-Vibrio vulnificus interaction in the gills: Role of the RtxA13 toxin.</title>
        <authorList>
            <person name="Callol A."/>
            <person name="Pajuelo D."/>
            <person name="Ebbesson L."/>
            <person name="Teles M."/>
            <person name="MacKenzie S."/>
            <person name="Amaro C."/>
        </authorList>
    </citation>
    <scope>NUCLEOTIDE SEQUENCE</scope>
</reference>
<name>A0A0E9UN31_ANGAN</name>
<evidence type="ECO:0000313" key="2">
    <source>
        <dbReference type="EMBL" id="JAH67171.1"/>
    </source>
</evidence>
<protein>
    <submittedName>
        <fullName evidence="2">Uncharacterized protein</fullName>
    </submittedName>
</protein>
<evidence type="ECO:0000256" key="1">
    <source>
        <dbReference type="SAM" id="MobiDB-lite"/>
    </source>
</evidence>
<dbReference type="AlphaFoldDB" id="A0A0E9UN31"/>
<accession>A0A0E9UN31</accession>
<feature type="compositionally biased region" description="Polar residues" evidence="1">
    <location>
        <begin position="1"/>
        <end position="10"/>
    </location>
</feature>
<proteinExistence type="predicted"/>
<organism evidence="2">
    <name type="scientific">Anguilla anguilla</name>
    <name type="common">European freshwater eel</name>
    <name type="synonym">Muraena anguilla</name>
    <dbReference type="NCBI Taxonomy" id="7936"/>
    <lineage>
        <taxon>Eukaryota</taxon>
        <taxon>Metazoa</taxon>
        <taxon>Chordata</taxon>
        <taxon>Craniata</taxon>
        <taxon>Vertebrata</taxon>
        <taxon>Euteleostomi</taxon>
        <taxon>Actinopterygii</taxon>
        <taxon>Neopterygii</taxon>
        <taxon>Teleostei</taxon>
        <taxon>Anguilliformes</taxon>
        <taxon>Anguillidae</taxon>
        <taxon>Anguilla</taxon>
    </lineage>
</organism>
<reference evidence="2" key="1">
    <citation type="submission" date="2014-11" db="EMBL/GenBank/DDBJ databases">
        <authorList>
            <person name="Amaro Gonzalez C."/>
        </authorList>
    </citation>
    <scope>NUCLEOTIDE SEQUENCE</scope>
</reference>
<sequence>MHVNLVNSGTTKKKNLGDVSSYDKL</sequence>